<dbReference type="OrthoDB" id="9782387at2"/>
<dbReference type="Pfam" id="PF04055">
    <property type="entry name" value="Radical_SAM"/>
    <property type="match status" value="1"/>
</dbReference>
<evidence type="ECO:0000259" key="8">
    <source>
        <dbReference type="PROSITE" id="PS51918"/>
    </source>
</evidence>
<evidence type="ECO:0000256" key="6">
    <source>
        <dbReference type="ARBA" id="ARBA00023014"/>
    </source>
</evidence>
<evidence type="ECO:0000256" key="2">
    <source>
        <dbReference type="ARBA" id="ARBA00022485"/>
    </source>
</evidence>
<dbReference type="SFLD" id="SFLDG01072">
    <property type="entry name" value="dehydrogenase_like"/>
    <property type="match status" value="1"/>
</dbReference>
<dbReference type="PANTHER" id="PTHR43273:SF3">
    <property type="entry name" value="ANAEROBIC SULFATASE-MATURATING ENZYME HOMOLOG ASLB-RELATED"/>
    <property type="match status" value="1"/>
</dbReference>
<dbReference type="PANTHER" id="PTHR43273">
    <property type="entry name" value="ANAEROBIC SULFATASE-MATURATING ENZYME HOMOLOG ASLB-RELATED"/>
    <property type="match status" value="1"/>
</dbReference>
<dbReference type="SFLD" id="SFLDG01386">
    <property type="entry name" value="main_SPASM_domain-containing"/>
    <property type="match status" value="1"/>
</dbReference>
<comment type="similarity">
    <text evidence="7">Belongs to the radical SAM superfamily. Anaerobic sulfatase-maturating enzyme family.</text>
</comment>
<dbReference type="EMBL" id="CP044399">
    <property type="protein sequence ID" value="QFI38536.1"/>
    <property type="molecule type" value="Genomic_DNA"/>
</dbReference>
<dbReference type="Proteomes" id="UP000327424">
    <property type="component" value="Chromosome"/>
</dbReference>
<keyword evidence="2" id="KW-0004">4Fe-4S</keyword>
<dbReference type="CDD" id="cd01335">
    <property type="entry name" value="Radical_SAM"/>
    <property type="match status" value="1"/>
</dbReference>
<dbReference type="SFLD" id="SFLDF00285">
    <property type="entry name" value="anaerobic_Ser-type_sulfatase-m"/>
    <property type="match status" value="1"/>
</dbReference>
<feature type="domain" description="Radical SAM core" evidence="8">
    <location>
        <begin position="24"/>
        <end position="262"/>
    </location>
</feature>
<protein>
    <submittedName>
        <fullName evidence="9">Anaerobic sulfatase maturase</fullName>
    </submittedName>
</protein>
<dbReference type="InterPro" id="IPR023867">
    <property type="entry name" value="Sulphatase_maturase_rSAM"/>
</dbReference>
<dbReference type="SFLD" id="SFLDG01384">
    <property type="entry name" value="thioether_bond_formation_requi"/>
    <property type="match status" value="1"/>
</dbReference>
<dbReference type="PROSITE" id="PS51918">
    <property type="entry name" value="RADICAL_SAM"/>
    <property type="match status" value="1"/>
</dbReference>
<proteinExistence type="inferred from homology"/>
<accession>A0A5J6WK61</accession>
<dbReference type="NCBIfam" id="TIGR04085">
    <property type="entry name" value="rSAM_more_4Fe4S"/>
    <property type="match status" value="1"/>
</dbReference>
<dbReference type="SUPFAM" id="SSF102114">
    <property type="entry name" value="Radical SAM enzymes"/>
    <property type="match status" value="1"/>
</dbReference>
<dbReference type="InterPro" id="IPR023885">
    <property type="entry name" value="4Fe4S-binding_SPASM_dom"/>
</dbReference>
<keyword evidence="3" id="KW-0949">S-adenosyl-L-methionine</keyword>
<keyword evidence="6" id="KW-0411">Iron-sulfur</keyword>
<evidence type="ECO:0000256" key="7">
    <source>
        <dbReference type="ARBA" id="ARBA00023601"/>
    </source>
</evidence>
<reference evidence="9 10" key="1">
    <citation type="submission" date="2019-09" db="EMBL/GenBank/DDBJ databases">
        <title>Hybrid Assembly of the complete Genome of the Deep-Sea Bacterium Moritella marina from long Nanopore and Illumina reads.</title>
        <authorList>
            <person name="Magin S."/>
            <person name="Georgoulis A."/>
            <person name="Papadimitriou K."/>
            <person name="Iliakis G."/>
            <person name="Vorgias C.E."/>
        </authorList>
    </citation>
    <scope>NUCLEOTIDE SEQUENCE [LARGE SCALE GENOMIC DNA]</scope>
    <source>
        <strain evidence="9 10">MP-1</strain>
    </source>
</reference>
<keyword evidence="10" id="KW-1185">Reference proteome</keyword>
<gene>
    <name evidence="9" type="ORF">FR932_12090</name>
</gene>
<dbReference type="AlphaFoldDB" id="A0A5J6WK61"/>
<comment type="cofactor">
    <cofactor evidence="1">
        <name>[4Fe-4S] cluster</name>
        <dbReference type="ChEBI" id="CHEBI:49883"/>
    </cofactor>
</comment>
<sequence>MTNNLQTMTDKLTAKKDVYTYNPHEPTKRMNIMTKPTGSTCNIDCQYCYYLSKEELLGDKDGCKPVMKDEMLEDYIRTYIEQQNHSEIVFHWQGGEPTLLGVNYFRDVVRLQKKYAPNNVTIENNMQTNGILLNDEWGKFLAKNNFMVGISIDGPEMIHNTYRVNRAGRGTFKQTFAGIKILHKYNINFATLTCVNNLTGDNALEIYRFLRDDVKSKQMQFIPIVEPKSFKTTAPQHWKNEEVIFQGMPEIDPSHPNSVVESWCVSPSQWGKFLCTVFDEWLDNDIGQINVPYFEASIEAWMGRVNPLCTLAPMCGKGLAIEANGDVFSCDHYVYPEYKLGNIKDKTLEDMQFSAGQEKFGRAKEARLPKQCRECEYQFACFGECPKNRFIKTLDGESGLNYLCGGWKQFFSHIDQYIMMIIVSMGYNVHKKINADAMKIKFK</sequence>
<evidence type="ECO:0000313" key="9">
    <source>
        <dbReference type="EMBL" id="QFI38536.1"/>
    </source>
</evidence>
<keyword evidence="4" id="KW-0479">Metal-binding</keyword>
<dbReference type="GO" id="GO:0046872">
    <property type="term" value="F:metal ion binding"/>
    <property type="evidence" value="ECO:0007669"/>
    <property type="project" value="UniProtKB-KW"/>
</dbReference>
<name>A0A5J6WK61_MORMI</name>
<dbReference type="RefSeq" id="WP_019442992.1">
    <property type="nucleotide sequence ID" value="NZ_ALOE01000038.1"/>
</dbReference>
<dbReference type="NCBIfam" id="TIGR03942">
    <property type="entry name" value="sulfatase_rSAM"/>
    <property type="match status" value="1"/>
</dbReference>
<evidence type="ECO:0000256" key="4">
    <source>
        <dbReference type="ARBA" id="ARBA00022723"/>
    </source>
</evidence>
<organism evidence="9 10">
    <name type="scientific">Moritella marina ATCC 15381</name>
    <dbReference type="NCBI Taxonomy" id="1202962"/>
    <lineage>
        <taxon>Bacteria</taxon>
        <taxon>Pseudomonadati</taxon>
        <taxon>Pseudomonadota</taxon>
        <taxon>Gammaproteobacteria</taxon>
        <taxon>Alteromonadales</taxon>
        <taxon>Moritellaceae</taxon>
        <taxon>Moritella</taxon>
    </lineage>
</organism>
<dbReference type="KEGG" id="mmaa:FR932_12090"/>
<dbReference type="SFLD" id="SFLDS00029">
    <property type="entry name" value="Radical_SAM"/>
    <property type="match status" value="1"/>
</dbReference>
<dbReference type="Gene3D" id="3.20.20.70">
    <property type="entry name" value="Aldolase class I"/>
    <property type="match status" value="1"/>
</dbReference>
<evidence type="ECO:0000313" key="10">
    <source>
        <dbReference type="Proteomes" id="UP000327424"/>
    </source>
</evidence>
<dbReference type="InterPro" id="IPR047207">
    <property type="entry name" value="SPASM_anSME"/>
</dbReference>
<dbReference type="Pfam" id="PF13186">
    <property type="entry name" value="SPASM"/>
    <property type="match status" value="1"/>
</dbReference>
<evidence type="ECO:0000256" key="5">
    <source>
        <dbReference type="ARBA" id="ARBA00023004"/>
    </source>
</evidence>
<dbReference type="InterPro" id="IPR013785">
    <property type="entry name" value="Aldolase_TIM"/>
</dbReference>
<evidence type="ECO:0000256" key="1">
    <source>
        <dbReference type="ARBA" id="ARBA00001966"/>
    </source>
</evidence>
<dbReference type="GO" id="GO:0016491">
    <property type="term" value="F:oxidoreductase activity"/>
    <property type="evidence" value="ECO:0007669"/>
    <property type="project" value="InterPro"/>
</dbReference>
<dbReference type="InterPro" id="IPR034491">
    <property type="entry name" value="Anaerob_Ser_sulfatase-maturase"/>
</dbReference>
<keyword evidence="5" id="KW-0408">Iron</keyword>
<dbReference type="InterPro" id="IPR007197">
    <property type="entry name" value="rSAM"/>
</dbReference>
<dbReference type="InterPro" id="IPR058240">
    <property type="entry name" value="rSAM_sf"/>
</dbReference>
<dbReference type="SFLD" id="SFLDG01067">
    <property type="entry name" value="SPASM/twitch_domain_containing"/>
    <property type="match status" value="1"/>
</dbReference>
<evidence type="ECO:0000256" key="3">
    <source>
        <dbReference type="ARBA" id="ARBA00022691"/>
    </source>
</evidence>
<dbReference type="CDD" id="cd21120">
    <property type="entry name" value="SPASM_anSME"/>
    <property type="match status" value="1"/>
</dbReference>
<dbReference type="GO" id="GO:0051539">
    <property type="term" value="F:4 iron, 4 sulfur cluster binding"/>
    <property type="evidence" value="ECO:0007669"/>
    <property type="project" value="UniProtKB-KW"/>
</dbReference>